<dbReference type="PANTHER" id="PTHR43670">
    <property type="entry name" value="HEAT SHOCK PROTEIN 26"/>
    <property type="match status" value="1"/>
</dbReference>
<dbReference type="EMBL" id="WJXA01000012">
    <property type="protein sequence ID" value="KAF7123099.1"/>
    <property type="molecule type" value="Genomic_DNA"/>
</dbReference>
<dbReference type="CDD" id="cd06464">
    <property type="entry name" value="ACD_sHsps-like"/>
    <property type="match status" value="1"/>
</dbReference>
<dbReference type="OrthoDB" id="1431247at2759"/>
<feature type="compositionally biased region" description="Basic and acidic residues" evidence="6">
    <location>
        <begin position="119"/>
        <end position="136"/>
    </location>
</feature>
<organism evidence="8 9">
    <name type="scientific">Rhododendron simsii</name>
    <name type="common">Sims's rhododendron</name>
    <dbReference type="NCBI Taxonomy" id="118357"/>
    <lineage>
        <taxon>Eukaryota</taxon>
        <taxon>Viridiplantae</taxon>
        <taxon>Streptophyta</taxon>
        <taxon>Embryophyta</taxon>
        <taxon>Tracheophyta</taxon>
        <taxon>Spermatophyta</taxon>
        <taxon>Magnoliopsida</taxon>
        <taxon>eudicotyledons</taxon>
        <taxon>Gunneridae</taxon>
        <taxon>Pentapetalae</taxon>
        <taxon>asterids</taxon>
        <taxon>Ericales</taxon>
        <taxon>Ericaceae</taxon>
        <taxon>Ericoideae</taxon>
        <taxon>Rhodoreae</taxon>
        <taxon>Rhododendron</taxon>
    </lineage>
</organism>
<keyword evidence="2" id="KW-0472">Membrane</keyword>
<comment type="similarity">
    <text evidence="4 5">Belongs to the small heat shock protein (HSP20) family.</text>
</comment>
<dbReference type="PROSITE" id="PS01031">
    <property type="entry name" value="SHSP"/>
    <property type="match status" value="1"/>
</dbReference>
<evidence type="ECO:0000256" key="3">
    <source>
        <dbReference type="ARBA" id="ARBA00022821"/>
    </source>
</evidence>
<dbReference type="GO" id="GO:0006952">
    <property type="term" value="P:defense response"/>
    <property type="evidence" value="ECO:0007669"/>
    <property type="project" value="UniProtKB-KW"/>
</dbReference>
<dbReference type="Pfam" id="PF00011">
    <property type="entry name" value="HSP20"/>
    <property type="match status" value="1"/>
</dbReference>
<dbReference type="Proteomes" id="UP000626092">
    <property type="component" value="Unassembled WGS sequence"/>
</dbReference>
<comment type="subcellular location">
    <subcellularLocation>
        <location evidence="1">Cell membrane</location>
        <topology evidence="1">Single-pass membrane protein</topology>
    </subcellularLocation>
</comment>
<dbReference type="InterPro" id="IPR002068">
    <property type="entry name" value="A-crystallin/Hsp20_dom"/>
</dbReference>
<dbReference type="SUPFAM" id="SSF49764">
    <property type="entry name" value="HSP20-like chaperones"/>
    <property type="match status" value="1"/>
</dbReference>
<dbReference type="InterPro" id="IPR008978">
    <property type="entry name" value="HSP20-like_chaperone"/>
</dbReference>
<dbReference type="PANTHER" id="PTHR43670:SF130">
    <property type="entry name" value="INACTIVE PROTEIN RESTRICTED TEV MOVEMENT 2-LIKE"/>
    <property type="match status" value="1"/>
</dbReference>
<sequence length="266" mass="30318">MTDVGGRRQAASSDNSLVEEISPLSAWNEDSSCHYLLVDIPGFKREWLNLQVHDRGHIMIGGERQTEYKVIRFEQTFKIPENSNTEKISARYDGGILYVIVPKLVKDKEREPPSPATDDNIRGKNHEHKHDQEEHDKKHKRHQKEQDEKHEHEHVKEEHGHIKHDKKHKRHQEEQDEKHKHVKEEHGHIGHRGRNADNKKVAEEGGFQEVPTATWTLEGGILGSVMEILSKNKGIAVTAVLAFTLGVLLSQKFQSNAGSEGGLPPM</sequence>
<comment type="caution">
    <text evidence="8">The sequence shown here is derived from an EMBL/GenBank/DDBJ whole genome shotgun (WGS) entry which is preliminary data.</text>
</comment>
<feature type="compositionally biased region" description="Basic residues" evidence="6">
    <location>
        <begin position="161"/>
        <end position="170"/>
    </location>
</feature>
<dbReference type="GO" id="GO:0005886">
    <property type="term" value="C:plasma membrane"/>
    <property type="evidence" value="ECO:0007669"/>
    <property type="project" value="UniProtKB-SubCell"/>
</dbReference>
<feature type="region of interest" description="Disordered" evidence="6">
    <location>
        <begin position="107"/>
        <end position="195"/>
    </location>
</feature>
<dbReference type="GO" id="GO:0034605">
    <property type="term" value="P:cellular response to heat"/>
    <property type="evidence" value="ECO:0007669"/>
    <property type="project" value="TreeGrafter"/>
</dbReference>
<feature type="compositionally biased region" description="Basic and acidic residues" evidence="6">
    <location>
        <begin position="171"/>
        <end position="195"/>
    </location>
</feature>
<protein>
    <recommendedName>
        <fullName evidence="7">SHSP domain-containing protein</fullName>
    </recommendedName>
</protein>
<keyword evidence="3" id="KW-0611">Plant defense</keyword>
<proteinExistence type="inferred from homology"/>
<evidence type="ECO:0000259" key="7">
    <source>
        <dbReference type="PROSITE" id="PS01031"/>
    </source>
</evidence>
<evidence type="ECO:0000313" key="9">
    <source>
        <dbReference type="Proteomes" id="UP000626092"/>
    </source>
</evidence>
<gene>
    <name evidence="8" type="ORF">RHSIM_Rhsim12G0159300</name>
</gene>
<evidence type="ECO:0000256" key="1">
    <source>
        <dbReference type="ARBA" id="ARBA00004162"/>
    </source>
</evidence>
<evidence type="ECO:0000256" key="4">
    <source>
        <dbReference type="PROSITE-ProRule" id="PRU00285"/>
    </source>
</evidence>
<evidence type="ECO:0000256" key="2">
    <source>
        <dbReference type="ARBA" id="ARBA00022475"/>
    </source>
</evidence>
<evidence type="ECO:0000313" key="8">
    <source>
        <dbReference type="EMBL" id="KAF7123099.1"/>
    </source>
</evidence>
<evidence type="ECO:0000256" key="6">
    <source>
        <dbReference type="SAM" id="MobiDB-lite"/>
    </source>
</evidence>
<keyword evidence="2" id="KW-1003">Cell membrane</keyword>
<reference evidence="8" key="1">
    <citation type="submission" date="2019-11" db="EMBL/GenBank/DDBJ databases">
        <authorList>
            <person name="Liu Y."/>
            <person name="Hou J."/>
            <person name="Li T.-Q."/>
            <person name="Guan C.-H."/>
            <person name="Wu X."/>
            <person name="Wu H.-Z."/>
            <person name="Ling F."/>
            <person name="Zhang R."/>
            <person name="Shi X.-G."/>
            <person name="Ren J.-P."/>
            <person name="Chen E.-F."/>
            <person name="Sun J.-M."/>
        </authorList>
    </citation>
    <scope>NUCLEOTIDE SEQUENCE</scope>
    <source>
        <strain evidence="8">Adult_tree_wgs_1</strain>
        <tissue evidence="8">Leaves</tissue>
    </source>
</reference>
<accession>A0A834G4U8</accession>
<evidence type="ECO:0000256" key="5">
    <source>
        <dbReference type="RuleBase" id="RU003616"/>
    </source>
</evidence>
<dbReference type="Gene3D" id="2.60.40.790">
    <property type="match status" value="1"/>
</dbReference>
<feature type="domain" description="SHSP" evidence="7">
    <location>
        <begin position="15"/>
        <end position="118"/>
    </location>
</feature>
<keyword evidence="9" id="KW-1185">Reference proteome</keyword>
<dbReference type="AlphaFoldDB" id="A0A834G4U8"/>
<name>A0A834G4U8_RHOSS</name>
<feature type="compositionally biased region" description="Basic and acidic residues" evidence="6">
    <location>
        <begin position="144"/>
        <end position="160"/>
    </location>
</feature>